<feature type="transmembrane region" description="Helical" evidence="8">
    <location>
        <begin position="72"/>
        <end position="99"/>
    </location>
</feature>
<dbReference type="FunFam" id="1.20.1740.10:FF:000001">
    <property type="entry name" value="Amino acid permease"/>
    <property type="match status" value="1"/>
</dbReference>
<evidence type="ECO:0000256" key="7">
    <source>
        <dbReference type="SAM" id="MobiDB-lite"/>
    </source>
</evidence>
<protein>
    <recommendedName>
        <fullName evidence="9">Amino acid permease/ SLC12A domain-containing protein</fullName>
    </recommendedName>
</protein>
<name>A0A8H7PST3_MORIS</name>
<keyword evidence="6 8" id="KW-0472">Membrane</keyword>
<sequence length="543" mass="58673">MDSEKYQQEDGVSTVQHAESISDEPVSVDQPHLRRGLKARHIQMIALGGTIGTGLFVASGKAIATGGPAGSLLAYMTVGVLVFCVMMSLGEMAAYIPIAGSFGHFATRYVDSSTGFCVGWVYWANWAVGVAVELTGVAIIMEYWVSSINSVVWSIIALVIVASFNIFSVKGYGEVEYWFSFIKVITVVIFVIVGLCVDTGSVGGVNHGASNWHIPGAPFVDGFLGYFNCLIAAAFSFNGVEIVGITAGESANPHKTVPSAVKQVFVRIVLFYVLTILVIGLNIPYTDPRLLSASGTNVAVSPFTLVFQMAGAAWAADLMNAILLITMLSAANSGVYSSSRTLLALAEDGKAPRFLTFINRFGIPLWTILASCLIGCLAFLTSLFGSGVVFNWLTNLTSVAGLITWVIISITHIRFRQGFVAQGHSLKSLPYVAPFFPYCDIFSIVIGTIVIFGQGYKTFTTDPIDASGVIAAYIGLIFGIVLYVGHKIVRRPSFVKTSEMDFETGRLQKSIEDDTENDDLYDHNGNALPVWKRYWRKAINIIA</sequence>
<feature type="region of interest" description="Disordered" evidence="7">
    <location>
        <begin position="1"/>
        <end position="28"/>
    </location>
</feature>
<evidence type="ECO:0000256" key="5">
    <source>
        <dbReference type="ARBA" id="ARBA00022989"/>
    </source>
</evidence>
<feature type="transmembrane region" description="Helical" evidence="8">
    <location>
        <begin position="305"/>
        <end position="330"/>
    </location>
</feature>
<dbReference type="InterPro" id="IPR050524">
    <property type="entry name" value="APC_YAT"/>
</dbReference>
<accession>A0A8H7PST3</accession>
<evidence type="ECO:0000313" key="11">
    <source>
        <dbReference type="Proteomes" id="UP000654370"/>
    </source>
</evidence>
<dbReference type="AlphaFoldDB" id="A0A8H7PST3"/>
<feature type="compositionally biased region" description="Polar residues" evidence="7">
    <location>
        <begin position="10"/>
        <end position="19"/>
    </location>
</feature>
<evidence type="ECO:0000256" key="4">
    <source>
        <dbReference type="ARBA" id="ARBA00022970"/>
    </source>
</evidence>
<keyword evidence="4" id="KW-0029">Amino-acid transport</keyword>
<feature type="transmembrane region" description="Helical" evidence="8">
    <location>
        <begin position="120"/>
        <end position="145"/>
    </location>
</feature>
<dbReference type="PROSITE" id="PS00218">
    <property type="entry name" value="AMINO_ACID_PERMEASE_1"/>
    <property type="match status" value="1"/>
</dbReference>
<feature type="domain" description="Amino acid permease/ SLC12A" evidence="9">
    <location>
        <begin position="41"/>
        <end position="494"/>
    </location>
</feature>
<feature type="transmembrane region" description="Helical" evidence="8">
    <location>
        <begin position="151"/>
        <end position="169"/>
    </location>
</feature>
<evidence type="ECO:0000259" key="9">
    <source>
        <dbReference type="Pfam" id="PF00324"/>
    </source>
</evidence>
<evidence type="ECO:0000256" key="1">
    <source>
        <dbReference type="ARBA" id="ARBA00004141"/>
    </source>
</evidence>
<dbReference type="Proteomes" id="UP000654370">
    <property type="component" value="Unassembled WGS sequence"/>
</dbReference>
<reference evidence="10" key="1">
    <citation type="submission" date="2020-12" db="EMBL/GenBank/DDBJ databases">
        <title>Metabolic potential, ecology and presence of endohyphal bacteria is reflected in genomic diversity of Mucoromycotina.</title>
        <authorList>
            <person name="Muszewska A."/>
            <person name="Okrasinska A."/>
            <person name="Steczkiewicz K."/>
            <person name="Drgas O."/>
            <person name="Orlowska M."/>
            <person name="Perlinska-Lenart U."/>
            <person name="Aleksandrzak-Piekarczyk T."/>
            <person name="Szatraj K."/>
            <person name="Zielenkiewicz U."/>
            <person name="Pilsyk S."/>
            <person name="Malc E."/>
            <person name="Mieczkowski P."/>
            <person name="Kruszewska J.S."/>
            <person name="Biernat P."/>
            <person name="Pawlowska J."/>
        </authorList>
    </citation>
    <scope>NUCLEOTIDE SEQUENCE</scope>
    <source>
        <strain evidence="10">WA0000067209</strain>
    </source>
</reference>
<dbReference type="GO" id="GO:0016020">
    <property type="term" value="C:membrane"/>
    <property type="evidence" value="ECO:0007669"/>
    <property type="project" value="UniProtKB-SubCell"/>
</dbReference>
<feature type="transmembrane region" description="Helical" evidence="8">
    <location>
        <begin position="264"/>
        <end position="285"/>
    </location>
</feature>
<dbReference type="GO" id="GO:0015171">
    <property type="term" value="F:amino acid transmembrane transporter activity"/>
    <property type="evidence" value="ECO:0007669"/>
    <property type="project" value="TreeGrafter"/>
</dbReference>
<feature type="transmembrane region" description="Helical" evidence="8">
    <location>
        <begin position="181"/>
        <end position="203"/>
    </location>
</feature>
<dbReference type="EMBL" id="JAEPQZ010000007">
    <property type="protein sequence ID" value="KAG2179115.1"/>
    <property type="molecule type" value="Genomic_DNA"/>
</dbReference>
<keyword evidence="11" id="KW-1185">Reference proteome</keyword>
<dbReference type="PIRSF" id="PIRSF006060">
    <property type="entry name" value="AA_transporter"/>
    <property type="match status" value="1"/>
</dbReference>
<feature type="transmembrane region" description="Helical" evidence="8">
    <location>
        <begin position="363"/>
        <end position="384"/>
    </location>
</feature>
<evidence type="ECO:0000256" key="6">
    <source>
        <dbReference type="ARBA" id="ARBA00023136"/>
    </source>
</evidence>
<dbReference type="OrthoDB" id="3900342at2759"/>
<organism evidence="10 11">
    <name type="scientific">Mortierella isabellina</name>
    <name type="common">Filamentous fungus</name>
    <name type="synonym">Umbelopsis isabellina</name>
    <dbReference type="NCBI Taxonomy" id="91625"/>
    <lineage>
        <taxon>Eukaryota</taxon>
        <taxon>Fungi</taxon>
        <taxon>Fungi incertae sedis</taxon>
        <taxon>Mucoromycota</taxon>
        <taxon>Mucoromycotina</taxon>
        <taxon>Umbelopsidomycetes</taxon>
        <taxon>Umbelopsidales</taxon>
        <taxon>Umbelopsidaceae</taxon>
        <taxon>Umbelopsis</taxon>
    </lineage>
</organism>
<feature type="transmembrane region" description="Helical" evidence="8">
    <location>
        <begin position="431"/>
        <end position="452"/>
    </location>
</feature>
<feature type="transmembrane region" description="Helical" evidence="8">
    <location>
        <begin position="42"/>
        <end position="60"/>
    </location>
</feature>
<proteinExistence type="predicted"/>
<comment type="caution">
    <text evidence="10">The sequence shown here is derived from an EMBL/GenBank/DDBJ whole genome shotgun (WGS) entry which is preliminary data.</text>
</comment>
<feature type="transmembrane region" description="Helical" evidence="8">
    <location>
        <begin position="390"/>
        <end position="410"/>
    </location>
</feature>
<keyword evidence="3 8" id="KW-0812">Transmembrane</keyword>
<keyword evidence="2" id="KW-0813">Transport</keyword>
<evidence type="ECO:0000256" key="2">
    <source>
        <dbReference type="ARBA" id="ARBA00022448"/>
    </source>
</evidence>
<dbReference type="PANTHER" id="PTHR43341:SF1">
    <property type="entry name" value="GENERAL AMINO-ACID PERMEASE GAP1"/>
    <property type="match status" value="1"/>
</dbReference>
<keyword evidence="5 8" id="KW-1133">Transmembrane helix</keyword>
<gene>
    <name evidence="10" type="ORF">INT43_001965</name>
</gene>
<dbReference type="InterPro" id="IPR004840">
    <property type="entry name" value="Amino_acid_permease_CS"/>
</dbReference>
<evidence type="ECO:0000313" key="10">
    <source>
        <dbReference type="EMBL" id="KAG2179115.1"/>
    </source>
</evidence>
<feature type="transmembrane region" description="Helical" evidence="8">
    <location>
        <begin position="223"/>
        <end position="243"/>
    </location>
</feature>
<dbReference type="PANTHER" id="PTHR43341">
    <property type="entry name" value="AMINO ACID PERMEASE"/>
    <property type="match status" value="1"/>
</dbReference>
<dbReference type="InterPro" id="IPR004841">
    <property type="entry name" value="AA-permease/SLC12A_dom"/>
</dbReference>
<feature type="transmembrane region" description="Helical" evidence="8">
    <location>
        <begin position="464"/>
        <end position="484"/>
    </location>
</feature>
<comment type="subcellular location">
    <subcellularLocation>
        <location evidence="1">Membrane</location>
        <topology evidence="1">Multi-pass membrane protein</topology>
    </subcellularLocation>
</comment>
<evidence type="ECO:0000256" key="8">
    <source>
        <dbReference type="SAM" id="Phobius"/>
    </source>
</evidence>
<evidence type="ECO:0000256" key="3">
    <source>
        <dbReference type="ARBA" id="ARBA00022692"/>
    </source>
</evidence>
<dbReference type="Pfam" id="PF00324">
    <property type="entry name" value="AA_permease"/>
    <property type="match status" value="1"/>
</dbReference>
<dbReference type="Gene3D" id="1.20.1740.10">
    <property type="entry name" value="Amino acid/polyamine transporter I"/>
    <property type="match status" value="1"/>
</dbReference>